<reference evidence="2" key="1">
    <citation type="journal article" date="2019" name="Int. J. Syst. Evol. Microbiol.">
        <title>The Global Catalogue of Microorganisms (GCM) 10K type strain sequencing project: providing services to taxonomists for standard genome sequencing and annotation.</title>
        <authorList>
            <consortium name="The Broad Institute Genomics Platform"/>
            <consortium name="The Broad Institute Genome Sequencing Center for Infectious Disease"/>
            <person name="Wu L."/>
            <person name="Ma J."/>
        </authorList>
    </citation>
    <scope>NUCLEOTIDE SEQUENCE [LARGE SCALE GENOMIC DNA]</scope>
    <source>
        <strain evidence="2">KCTC 19812</strain>
    </source>
</reference>
<dbReference type="RefSeq" id="WP_380800638.1">
    <property type="nucleotide sequence ID" value="NZ_JBHUIV010000010.1"/>
</dbReference>
<accession>A0ABW5B3V1</accession>
<name>A0ABW5B3V1_9BACT</name>
<dbReference type="EMBL" id="JBHUIV010000010">
    <property type="protein sequence ID" value="MFD2200782.1"/>
    <property type="molecule type" value="Genomic_DNA"/>
</dbReference>
<sequence length="113" mass="13355">MIILLNGMSYSLIQLDFSIHRERIAELFCVNQEKPELSCNGQCELNRRLNNAQDQEENKKTFVQEEISLVYILPEKSNSPLRIWFQFHPKFGVMDELDFIFINSSEFFHPPCI</sequence>
<organism evidence="1 2">
    <name type="scientific">Shivajiella indica</name>
    <dbReference type="NCBI Taxonomy" id="872115"/>
    <lineage>
        <taxon>Bacteria</taxon>
        <taxon>Pseudomonadati</taxon>
        <taxon>Bacteroidota</taxon>
        <taxon>Cytophagia</taxon>
        <taxon>Cytophagales</taxon>
        <taxon>Cyclobacteriaceae</taxon>
        <taxon>Shivajiella</taxon>
    </lineage>
</organism>
<evidence type="ECO:0000313" key="2">
    <source>
        <dbReference type="Proteomes" id="UP001597414"/>
    </source>
</evidence>
<protein>
    <submittedName>
        <fullName evidence="1">Uncharacterized protein</fullName>
    </submittedName>
</protein>
<gene>
    <name evidence="1" type="ORF">ACFSKV_04340</name>
</gene>
<dbReference type="Proteomes" id="UP001597414">
    <property type="component" value="Unassembled WGS sequence"/>
</dbReference>
<proteinExistence type="predicted"/>
<keyword evidence="2" id="KW-1185">Reference proteome</keyword>
<evidence type="ECO:0000313" key="1">
    <source>
        <dbReference type="EMBL" id="MFD2200782.1"/>
    </source>
</evidence>
<comment type="caution">
    <text evidence="1">The sequence shown here is derived from an EMBL/GenBank/DDBJ whole genome shotgun (WGS) entry which is preliminary data.</text>
</comment>